<dbReference type="GO" id="GO:0016746">
    <property type="term" value="F:acyltransferase activity"/>
    <property type="evidence" value="ECO:0007669"/>
    <property type="project" value="UniProtKB-KW"/>
</dbReference>
<keyword evidence="2" id="KW-0808">Transferase</keyword>
<keyword evidence="2" id="KW-0012">Acyltransferase</keyword>
<protein>
    <submittedName>
        <fullName evidence="2">GNAT family N-acetyltransferase</fullName>
        <ecNumber evidence="2">2.3.-.-</ecNumber>
    </submittedName>
</protein>
<feature type="domain" description="N-acetyltransferase" evidence="1">
    <location>
        <begin position="5"/>
        <end position="153"/>
    </location>
</feature>
<evidence type="ECO:0000313" key="3">
    <source>
        <dbReference type="Proteomes" id="UP001595796"/>
    </source>
</evidence>
<dbReference type="Pfam" id="PF00583">
    <property type="entry name" value="Acetyltransf_1"/>
    <property type="match status" value="1"/>
</dbReference>
<evidence type="ECO:0000313" key="2">
    <source>
        <dbReference type="EMBL" id="MFC5067490.1"/>
    </source>
</evidence>
<evidence type="ECO:0000259" key="1">
    <source>
        <dbReference type="PROSITE" id="PS51186"/>
    </source>
</evidence>
<organism evidence="2 3">
    <name type="scientific">Flaviflagellibacter deserti</name>
    <dbReference type="NCBI Taxonomy" id="2267266"/>
    <lineage>
        <taxon>Bacteria</taxon>
        <taxon>Pseudomonadati</taxon>
        <taxon>Pseudomonadota</taxon>
        <taxon>Alphaproteobacteria</taxon>
        <taxon>Hyphomicrobiales</taxon>
        <taxon>Flaviflagellibacter</taxon>
    </lineage>
</organism>
<dbReference type="Proteomes" id="UP001595796">
    <property type="component" value="Unassembled WGS sequence"/>
</dbReference>
<name>A0ABV9YXI0_9HYPH</name>
<dbReference type="CDD" id="cd04301">
    <property type="entry name" value="NAT_SF"/>
    <property type="match status" value="1"/>
</dbReference>
<dbReference type="InterPro" id="IPR016181">
    <property type="entry name" value="Acyl_CoA_acyltransferase"/>
</dbReference>
<accession>A0ABV9YXI0</accession>
<dbReference type="Gene3D" id="3.40.630.30">
    <property type="match status" value="1"/>
</dbReference>
<gene>
    <name evidence="2" type="ORF">ACFPFW_05610</name>
</gene>
<comment type="caution">
    <text evidence="2">The sequence shown here is derived from an EMBL/GenBank/DDBJ whole genome shotgun (WGS) entry which is preliminary data.</text>
</comment>
<proteinExistence type="predicted"/>
<dbReference type="EC" id="2.3.-.-" evidence="2"/>
<dbReference type="PROSITE" id="PS51186">
    <property type="entry name" value="GNAT"/>
    <property type="match status" value="1"/>
</dbReference>
<dbReference type="InterPro" id="IPR000182">
    <property type="entry name" value="GNAT_dom"/>
</dbReference>
<sequence length="177" mass="19217">MSSRFYIRLESKHDIPVIRKIHQSVFPTWSEAELVDYLQSEGDGVLSLVARRGGALAGHILFSRLTAVESMGLKAVALGPLAVLESYQGKGVGTALVSEGIKILHGQGVDVIFVLGDPAFYGRFGFTAEQARNFETPYDGPNQQALALTERGRYAHGLIRYAPAFADLPNAPLQTDD</sequence>
<dbReference type="RefSeq" id="WP_162799666.1">
    <property type="nucleotide sequence ID" value="NZ_JBHSJF010000005.1"/>
</dbReference>
<keyword evidence="3" id="KW-1185">Reference proteome</keyword>
<dbReference type="SUPFAM" id="SSF55729">
    <property type="entry name" value="Acyl-CoA N-acyltransferases (Nat)"/>
    <property type="match status" value="1"/>
</dbReference>
<reference evidence="3" key="1">
    <citation type="journal article" date="2019" name="Int. J. Syst. Evol. Microbiol.">
        <title>The Global Catalogue of Microorganisms (GCM) 10K type strain sequencing project: providing services to taxonomists for standard genome sequencing and annotation.</title>
        <authorList>
            <consortium name="The Broad Institute Genomics Platform"/>
            <consortium name="The Broad Institute Genome Sequencing Center for Infectious Disease"/>
            <person name="Wu L."/>
            <person name="Ma J."/>
        </authorList>
    </citation>
    <scope>NUCLEOTIDE SEQUENCE [LARGE SCALE GENOMIC DNA]</scope>
    <source>
        <strain evidence="3">CGMCC 1.16444</strain>
    </source>
</reference>
<dbReference type="EMBL" id="JBHSJF010000005">
    <property type="protein sequence ID" value="MFC5067490.1"/>
    <property type="molecule type" value="Genomic_DNA"/>
</dbReference>